<name>A0AAP0L1Z0_9MAGN</name>
<dbReference type="Gene3D" id="2.30.240.10">
    <property type="entry name" value="At5g01610-like"/>
    <property type="match status" value="1"/>
</dbReference>
<evidence type="ECO:0000313" key="2">
    <source>
        <dbReference type="Proteomes" id="UP001420932"/>
    </source>
</evidence>
<dbReference type="Proteomes" id="UP001420932">
    <property type="component" value="Unassembled WGS sequence"/>
</dbReference>
<dbReference type="InterPro" id="IPR007493">
    <property type="entry name" value="DUF538"/>
</dbReference>
<dbReference type="SUPFAM" id="SSF141562">
    <property type="entry name" value="At5g01610-like"/>
    <property type="match status" value="1"/>
</dbReference>
<dbReference type="InterPro" id="IPR036758">
    <property type="entry name" value="At5g01610-like"/>
</dbReference>
<accession>A0AAP0L1Z0</accession>
<dbReference type="PANTHER" id="PTHR31676">
    <property type="entry name" value="T31J12.3 PROTEIN-RELATED"/>
    <property type="match status" value="1"/>
</dbReference>
<keyword evidence="2" id="KW-1185">Reference proteome</keyword>
<sequence length="158" mass="17971">MASQTMESLKQNAEIYHGESLCKEKSLELLSELCLPLGLLPLDEIEEVGRNRESGFVWLKQKNRTDHSFKKIGKTVSYAQEITAFVEPRRMKKLTGVKSREFLLWITVSEICIEDPDSGKISFKTPTGISRSFPASAFEIDGVEKTQQVKVEEDEEEK</sequence>
<dbReference type="Pfam" id="PF04398">
    <property type="entry name" value="DUF538"/>
    <property type="match status" value="1"/>
</dbReference>
<dbReference type="EMBL" id="JBBNAF010000003">
    <property type="protein sequence ID" value="KAK9161595.1"/>
    <property type="molecule type" value="Genomic_DNA"/>
</dbReference>
<dbReference type="AlphaFoldDB" id="A0AAP0L1Z0"/>
<protein>
    <submittedName>
        <fullName evidence="1">Uncharacterized protein</fullName>
    </submittedName>
</protein>
<organism evidence="1 2">
    <name type="scientific">Stephania yunnanensis</name>
    <dbReference type="NCBI Taxonomy" id="152371"/>
    <lineage>
        <taxon>Eukaryota</taxon>
        <taxon>Viridiplantae</taxon>
        <taxon>Streptophyta</taxon>
        <taxon>Embryophyta</taxon>
        <taxon>Tracheophyta</taxon>
        <taxon>Spermatophyta</taxon>
        <taxon>Magnoliopsida</taxon>
        <taxon>Ranunculales</taxon>
        <taxon>Menispermaceae</taxon>
        <taxon>Menispermoideae</taxon>
        <taxon>Cissampelideae</taxon>
        <taxon>Stephania</taxon>
    </lineage>
</organism>
<comment type="caution">
    <text evidence="1">The sequence shown here is derived from an EMBL/GenBank/DDBJ whole genome shotgun (WGS) entry which is preliminary data.</text>
</comment>
<proteinExistence type="predicted"/>
<gene>
    <name evidence="1" type="ORF">Syun_007936</name>
</gene>
<evidence type="ECO:0000313" key="1">
    <source>
        <dbReference type="EMBL" id="KAK9161595.1"/>
    </source>
</evidence>
<reference evidence="1 2" key="1">
    <citation type="submission" date="2024-01" db="EMBL/GenBank/DDBJ databases">
        <title>Genome assemblies of Stephania.</title>
        <authorList>
            <person name="Yang L."/>
        </authorList>
    </citation>
    <scope>NUCLEOTIDE SEQUENCE [LARGE SCALE GENOMIC DNA]</scope>
    <source>
        <strain evidence="1">YNDBR</strain>
        <tissue evidence="1">Leaf</tissue>
    </source>
</reference>
<dbReference type="PANTHER" id="PTHR31676:SF7">
    <property type="entry name" value="DUF538 DOMAIN-CONTAINING PROTEIN"/>
    <property type="match status" value="1"/>
</dbReference>